<comment type="caution">
    <text evidence="8">The sequence shown here is derived from an EMBL/GenBank/DDBJ whole genome shotgun (WGS) entry which is preliminary data.</text>
</comment>
<dbReference type="InterPro" id="IPR016635">
    <property type="entry name" value="AP_complex_ssu"/>
</dbReference>
<proteinExistence type="inferred from homology"/>
<dbReference type="InterPro" id="IPR000804">
    <property type="entry name" value="Clathrin_sm-chain_CS"/>
</dbReference>
<evidence type="ECO:0000259" key="7">
    <source>
        <dbReference type="Pfam" id="PF01217"/>
    </source>
</evidence>
<dbReference type="SUPFAM" id="SSF64356">
    <property type="entry name" value="SNARE-like"/>
    <property type="match status" value="1"/>
</dbReference>
<evidence type="ECO:0000256" key="5">
    <source>
        <dbReference type="ARBA" id="ARBA00023136"/>
    </source>
</evidence>
<protein>
    <recommendedName>
        <fullName evidence="6">AP complex subunit sigma</fullName>
    </recommendedName>
</protein>
<keyword evidence="3 6" id="KW-0813">Transport</keyword>
<dbReference type="InterPro" id="IPR011012">
    <property type="entry name" value="Longin-like_dom_sf"/>
</dbReference>
<organism evidence="8 9">
    <name type="scientific">Bonamia ostreae</name>
    <dbReference type="NCBI Taxonomy" id="126728"/>
    <lineage>
        <taxon>Eukaryota</taxon>
        <taxon>Sar</taxon>
        <taxon>Rhizaria</taxon>
        <taxon>Endomyxa</taxon>
        <taxon>Ascetosporea</taxon>
        <taxon>Haplosporida</taxon>
        <taxon>Bonamia</taxon>
    </lineage>
</organism>
<dbReference type="PIRSF" id="PIRSF015588">
    <property type="entry name" value="AP_complex_sigma"/>
    <property type="match status" value="1"/>
</dbReference>
<name>A0ABV2AMQ3_9EUKA</name>
<evidence type="ECO:0000256" key="3">
    <source>
        <dbReference type="ARBA" id="ARBA00022448"/>
    </source>
</evidence>
<dbReference type="PROSITE" id="PS00989">
    <property type="entry name" value="CLAT_ADAPTOR_S"/>
    <property type="match status" value="1"/>
</dbReference>
<evidence type="ECO:0000313" key="8">
    <source>
        <dbReference type="EMBL" id="MES1920587.1"/>
    </source>
</evidence>
<dbReference type="Pfam" id="PF01217">
    <property type="entry name" value="Clat_adaptor_s"/>
    <property type="match status" value="1"/>
</dbReference>
<comment type="subcellular location">
    <subcellularLocation>
        <location evidence="1">Endomembrane system</location>
    </subcellularLocation>
</comment>
<evidence type="ECO:0000256" key="2">
    <source>
        <dbReference type="ARBA" id="ARBA00006972"/>
    </source>
</evidence>
<evidence type="ECO:0000256" key="1">
    <source>
        <dbReference type="ARBA" id="ARBA00004308"/>
    </source>
</evidence>
<dbReference type="PANTHER" id="PTHR11753">
    <property type="entry name" value="ADAPTOR COMPLEXES SMALL SUBUNIT FAMILY"/>
    <property type="match status" value="1"/>
</dbReference>
<dbReference type="Proteomes" id="UP001439008">
    <property type="component" value="Unassembled WGS sequence"/>
</dbReference>
<evidence type="ECO:0000256" key="6">
    <source>
        <dbReference type="PIRNR" id="PIRNR015588"/>
    </source>
</evidence>
<evidence type="ECO:0000313" key="9">
    <source>
        <dbReference type="Proteomes" id="UP001439008"/>
    </source>
</evidence>
<dbReference type="EMBL" id="JBDODL010000753">
    <property type="protein sequence ID" value="MES1920587.1"/>
    <property type="molecule type" value="Genomic_DNA"/>
</dbReference>
<comment type="similarity">
    <text evidence="2 6">Belongs to the adaptor complexes small subunit family.</text>
</comment>
<dbReference type="Gene3D" id="3.30.450.60">
    <property type="match status" value="1"/>
</dbReference>
<accession>A0ABV2AMQ3</accession>
<dbReference type="InterPro" id="IPR022775">
    <property type="entry name" value="AP_mu_sigma_su"/>
</dbReference>
<reference evidence="8 9" key="1">
    <citation type="journal article" date="2024" name="BMC Biol.">
        <title>Comparative genomics of Ascetosporea gives new insight into the evolutionary basis for animal parasitism in Rhizaria.</title>
        <authorList>
            <person name="Hiltunen Thoren M."/>
            <person name="Onut-Brannstrom I."/>
            <person name="Alfjorden A."/>
            <person name="Peckova H."/>
            <person name="Swords F."/>
            <person name="Hooper C."/>
            <person name="Holzer A.S."/>
            <person name="Bass D."/>
            <person name="Burki F."/>
        </authorList>
    </citation>
    <scope>NUCLEOTIDE SEQUENCE [LARGE SCALE GENOMIC DNA]</scope>
    <source>
        <strain evidence="8">20-A016</strain>
    </source>
</reference>
<keyword evidence="4 6" id="KW-0653">Protein transport</keyword>
<keyword evidence="5 6" id="KW-0472">Membrane</keyword>
<sequence>MIQCIYLTSRAGRIRLKRWYDPKLSSKDKRRFIKEVNNLVLSRDDKLCNFVDYRDLRVVYKRYASLYFVCITDYEDNELSTLETIHFFVELLDNYFGNVCELDIIYNVKSVSIKNKKAYNVLDEFILNGEVYETNKSLIIGTLLNMDSIDFENERSTKKMGLIQRKILSRKLNKIGKSLDDEN</sequence>
<evidence type="ECO:0000256" key="4">
    <source>
        <dbReference type="ARBA" id="ARBA00022927"/>
    </source>
</evidence>
<gene>
    <name evidence="8" type="ORF">MHBO_002243</name>
</gene>
<keyword evidence="9" id="KW-1185">Reference proteome</keyword>
<feature type="domain" description="AP complex mu/sigma subunit" evidence="7">
    <location>
        <begin position="1"/>
        <end position="148"/>
    </location>
</feature>